<comment type="similarity">
    <text evidence="3">Belongs to the CheD family.</text>
</comment>
<dbReference type="PROSITE" id="PS51833">
    <property type="entry name" value="HDOD"/>
    <property type="match status" value="1"/>
</dbReference>
<dbReference type="InterPro" id="IPR052340">
    <property type="entry name" value="RNase_Y/CdgJ"/>
</dbReference>
<dbReference type="EC" id="3.5.1.44" evidence="3"/>
<dbReference type="InterPro" id="IPR006675">
    <property type="entry name" value="HDIG_dom"/>
</dbReference>
<dbReference type="GO" id="GO:0050568">
    <property type="term" value="F:protein-glutamine glutaminase activity"/>
    <property type="evidence" value="ECO:0007669"/>
    <property type="project" value="UniProtKB-UniRule"/>
</dbReference>
<feature type="domain" description="HDOD" evidence="4">
    <location>
        <begin position="184"/>
        <end position="381"/>
    </location>
</feature>
<evidence type="ECO:0000256" key="3">
    <source>
        <dbReference type="HAMAP-Rule" id="MF_01440"/>
    </source>
</evidence>
<evidence type="ECO:0000256" key="1">
    <source>
        <dbReference type="ARBA" id="ARBA00022500"/>
    </source>
</evidence>
<gene>
    <name evidence="3" type="primary">cheD</name>
    <name evidence="6" type="ORF">DO021_11915</name>
    <name evidence="5" type="ORF">EYB58_09315</name>
</gene>
<keyword evidence="2 3" id="KW-0378">Hydrolase</keyword>
<dbReference type="Gene3D" id="3.30.1330.200">
    <property type="match status" value="1"/>
</dbReference>
<dbReference type="Pfam" id="PF08668">
    <property type="entry name" value="HDOD"/>
    <property type="match status" value="1"/>
</dbReference>
<dbReference type="EMBL" id="CP036313">
    <property type="protein sequence ID" value="QBH13098.1"/>
    <property type="molecule type" value="Genomic_DNA"/>
</dbReference>
<dbReference type="Pfam" id="PF03975">
    <property type="entry name" value="CheD"/>
    <property type="match status" value="1"/>
</dbReference>
<dbReference type="HAMAP" id="MF_01440">
    <property type="entry name" value="CheD"/>
    <property type="match status" value="1"/>
</dbReference>
<dbReference type="SUPFAM" id="SSF109604">
    <property type="entry name" value="HD-domain/PDEase-like"/>
    <property type="match status" value="1"/>
</dbReference>
<dbReference type="Proteomes" id="UP000293902">
    <property type="component" value="Chromosome"/>
</dbReference>
<dbReference type="Gene3D" id="1.10.3210.10">
    <property type="entry name" value="Hypothetical protein af1432"/>
    <property type="match status" value="1"/>
</dbReference>
<comment type="function">
    <text evidence="3">Probably deamidates glutamine residues to glutamate on methyl-accepting chemotaxis receptors (MCPs), playing an important role in chemotaxis.</text>
</comment>
<dbReference type="InterPro" id="IPR011324">
    <property type="entry name" value="Cytotoxic_necrot_fac-like_cat"/>
</dbReference>
<accession>A0A328FAV0</accession>
<dbReference type="AlphaFoldDB" id="A0A328FAV0"/>
<reference evidence="5 8" key="2">
    <citation type="submission" date="2019-02" db="EMBL/GenBank/DDBJ databases">
        <title>Complete genome sequence of Desulfobacter hydrogenophilus AcRS1.</title>
        <authorList>
            <person name="Marietou A."/>
            <person name="Lund M.B."/>
            <person name="Marshall I.P.G."/>
            <person name="Schreiber L."/>
            <person name="Jorgensen B."/>
        </authorList>
    </citation>
    <scope>NUCLEOTIDE SEQUENCE [LARGE SCALE GENOMIC DNA]</scope>
    <source>
        <strain evidence="5 8">AcRS1</strain>
    </source>
</reference>
<dbReference type="PANTHER" id="PTHR33525">
    <property type="match status" value="1"/>
</dbReference>
<dbReference type="SMART" id="SM00471">
    <property type="entry name" value="HDc"/>
    <property type="match status" value="1"/>
</dbReference>
<dbReference type="PANTHER" id="PTHR33525:SF3">
    <property type="entry name" value="RIBONUCLEASE Y"/>
    <property type="match status" value="1"/>
</dbReference>
<name>A0A328FAV0_9BACT</name>
<dbReference type="CDD" id="cd16352">
    <property type="entry name" value="CheD"/>
    <property type="match status" value="1"/>
</dbReference>
<reference evidence="6 7" key="1">
    <citation type="submission" date="2018-06" db="EMBL/GenBank/DDBJ databases">
        <title>Complete Genome Sequence of Desulfobacter hydrogenophilus (DSM3380).</title>
        <authorList>
            <person name="Marietou A."/>
            <person name="Schreiber L."/>
            <person name="Marshall I."/>
            <person name="Jorgensen B."/>
        </authorList>
    </citation>
    <scope>NUCLEOTIDE SEQUENCE [LARGE SCALE GENOMIC DNA]</scope>
    <source>
        <strain evidence="6 7">DSM 3380</strain>
    </source>
</reference>
<protein>
    <recommendedName>
        <fullName evidence="3">Probable chemoreceptor glutamine deamidase CheD</fullName>
        <ecNumber evidence="3">3.5.1.44</ecNumber>
    </recommendedName>
</protein>
<evidence type="ECO:0000313" key="6">
    <source>
        <dbReference type="EMBL" id="RAM01804.1"/>
    </source>
</evidence>
<proteinExistence type="inferred from homology"/>
<evidence type="ECO:0000313" key="7">
    <source>
        <dbReference type="Proteomes" id="UP000248798"/>
    </source>
</evidence>
<organism evidence="6 7">
    <name type="scientific">Desulfobacter hydrogenophilus</name>
    <dbReference type="NCBI Taxonomy" id="2291"/>
    <lineage>
        <taxon>Bacteria</taxon>
        <taxon>Pseudomonadati</taxon>
        <taxon>Thermodesulfobacteriota</taxon>
        <taxon>Desulfobacteria</taxon>
        <taxon>Desulfobacterales</taxon>
        <taxon>Desulfobacteraceae</taxon>
        <taxon>Desulfobacter</taxon>
    </lineage>
</organism>
<dbReference type="EMBL" id="QLNI01000022">
    <property type="protein sequence ID" value="RAM01804.1"/>
    <property type="molecule type" value="Genomic_DNA"/>
</dbReference>
<dbReference type="CDD" id="cd00077">
    <property type="entry name" value="HDc"/>
    <property type="match status" value="1"/>
</dbReference>
<dbReference type="OrthoDB" id="9803649at2"/>
<keyword evidence="8" id="KW-1185">Reference proteome</keyword>
<keyword evidence="1 3" id="KW-0145">Chemotaxis</keyword>
<evidence type="ECO:0000313" key="8">
    <source>
        <dbReference type="Proteomes" id="UP000293902"/>
    </source>
</evidence>
<evidence type="ECO:0000259" key="4">
    <source>
        <dbReference type="PROSITE" id="PS51833"/>
    </source>
</evidence>
<evidence type="ECO:0000313" key="5">
    <source>
        <dbReference type="EMBL" id="QBH13098.1"/>
    </source>
</evidence>
<dbReference type="InterPro" id="IPR005659">
    <property type="entry name" value="Chemorcpt_Glu_NH3ase_CheD"/>
</dbReference>
<dbReference type="Proteomes" id="UP000248798">
    <property type="component" value="Unassembled WGS sequence"/>
</dbReference>
<sequence length="455" mass="49626">MKHIQNEYIPTSHLRVGKKSPQKFQAILGTCLGLALYDQKRKAGGLIHILLPSPLGNAEFQPESPGKYASSGIPMLINKLRRMGCTTQDLKATIAGGALVGPVSSLDLGLDIGGKSAEIAHRILKEQGIEILKSETGGFFACTLKLDMMTGETKIVPVWETTSAPDAIAPISGPEAIMATIENLQPIPQTALKIFRMFNQDGYSIEDITQELAQDQVLSARTLQMCNSVLFSSTIKIDTLKDAVIMLGKERLAKSVITTAIESYFEQTGPSGYSLCKGGLFFHAVGVACLSERLAKEIGIAHPWLAYTAGLLHDIGKVVLDQQISDRLPFFFRTLGNDKQNIIQAEEKVLGFNHCRAGVILAEKWGFSDALTEVIRCHHTPGDATAHSQLVEIVYIADRLMEKFFTGFNIDKIDALHLEPIINKMDLDGASLARCIEDMPLDILIQEPPNGTANT</sequence>
<evidence type="ECO:0000256" key="2">
    <source>
        <dbReference type="ARBA" id="ARBA00022801"/>
    </source>
</evidence>
<dbReference type="SUPFAM" id="SSF64438">
    <property type="entry name" value="CNF1/YfiH-like putative cysteine hydrolases"/>
    <property type="match status" value="1"/>
</dbReference>
<dbReference type="GO" id="GO:0006935">
    <property type="term" value="P:chemotaxis"/>
    <property type="evidence" value="ECO:0007669"/>
    <property type="project" value="UniProtKB-UniRule"/>
</dbReference>
<comment type="catalytic activity">
    <reaction evidence="3">
        <text>L-glutaminyl-[protein] + H2O = L-glutamyl-[protein] + NH4(+)</text>
        <dbReference type="Rhea" id="RHEA:16441"/>
        <dbReference type="Rhea" id="RHEA-COMP:10207"/>
        <dbReference type="Rhea" id="RHEA-COMP:10208"/>
        <dbReference type="ChEBI" id="CHEBI:15377"/>
        <dbReference type="ChEBI" id="CHEBI:28938"/>
        <dbReference type="ChEBI" id="CHEBI:29973"/>
        <dbReference type="ChEBI" id="CHEBI:30011"/>
        <dbReference type="EC" id="3.5.1.44"/>
    </reaction>
</comment>
<dbReference type="InterPro" id="IPR013976">
    <property type="entry name" value="HDOD"/>
</dbReference>
<dbReference type="InterPro" id="IPR003607">
    <property type="entry name" value="HD/PDEase_dom"/>
</dbReference>
<dbReference type="RefSeq" id="WP_111956932.1">
    <property type="nucleotide sequence ID" value="NZ_CP036313.1"/>
</dbReference>
<dbReference type="NCBIfam" id="TIGR00277">
    <property type="entry name" value="HDIG"/>
    <property type="match status" value="1"/>
</dbReference>
<dbReference type="InterPro" id="IPR038592">
    <property type="entry name" value="CheD-like_sf"/>
</dbReference>